<keyword evidence="1" id="KW-0812">Transmembrane</keyword>
<keyword evidence="1" id="KW-0472">Membrane</keyword>
<dbReference type="Proteomes" id="UP001362999">
    <property type="component" value="Unassembled WGS sequence"/>
</dbReference>
<evidence type="ECO:0000256" key="1">
    <source>
        <dbReference type="SAM" id="Phobius"/>
    </source>
</evidence>
<comment type="caution">
    <text evidence="2">The sequence shown here is derived from an EMBL/GenBank/DDBJ whole genome shotgun (WGS) entry which is preliminary data.</text>
</comment>
<keyword evidence="1" id="KW-1133">Transmembrane helix</keyword>
<accession>A0AAW0A025</accession>
<reference evidence="2 3" key="1">
    <citation type="journal article" date="2024" name="J Genomics">
        <title>Draft genome sequencing and assembly of Favolaschia claudopus CIRM-BRFM 2984 isolated from oak limbs.</title>
        <authorList>
            <person name="Navarro D."/>
            <person name="Drula E."/>
            <person name="Chaduli D."/>
            <person name="Cazenave R."/>
            <person name="Ahrendt S."/>
            <person name="Wang J."/>
            <person name="Lipzen A."/>
            <person name="Daum C."/>
            <person name="Barry K."/>
            <person name="Grigoriev I.V."/>
            <person name="Favel A."/>
            <person name="Rosso M.N."/>
            <person name="Martin F."/>
        </authorList>
    </citation>
    <scope>NUCLEOTIDE SEQUENCE [LARGE SCALE GENOMIC DNA]</scope>
    <source>
        <strain evidence="2 3">CIRM-BRFM 2984</strain>
    </source>
</reference>
<evidence type="ECO:0000313" key="2">
    <source>
        <dbReference type="EMBL" id="KAK6996776.1"/>
    </source>
</evidence>
<protein>
    <submittedName>
        <fullName evidence="2">Uncharacterized protein</fullName>
    </submittedName>
</protein>
<sequence length="69" mass="7859">MSRRCLNLPSFANLRQHNTQDVTGFTGTSHEHYRTKSLFPDHRYPSLLLILLGPILAVHVFGLWKVLGS</sequence>
<dbReference type="EMBL" id="JAWWNJ010000096">
    <property type="protein sequence ID" value="KAK6996776.1"/>
    <property type="molecule type" value="Genomic_DNA"/>
</dbReference>
<gene>
    <name evidence="2" type="ORF">R3P38DRAFT_3221914</name>
</gene>
<dbReference type="AlphaFoldDB" id="A0AAW0A025"/>
<keyword evidence="3" id="KW-1185">Reference proteome</keyword>
<evidence type="ECO:0000313" key="3">
    <source>
        <dbReference type="Proteomes" id="UP001362999"/>
    </source>
</evidence>
<name>A0AAW0A025_9AGAR</name>
<organism evidence="2 3">
    <name type="scientific">Favolaschia claudopus</name>
    <dbReference type="NCBI Taxonomy" id="2862362"/>
    <lineage>
        <taxon>Eukaryota</taxon>
        <taxon>Fungi</taxon>
        <taxon>Dikarya</taxon>
        <taxon>Basidiomycota</taxon>
        <taxon>Agaricomycotina</taxon>
        <taxon>Agaricomycetes</taxon>
        <taxon>Agaricomycetidae</taxon>
        <taxon>Agaricales</taxon>
        <taxon>Marasmiineae</taxon>
        <taxon>Mycenaceae</taxon>
        <taxon>Favolaschia</taxon>
    </lineage>
</organism>
<feature type="transmembrane region" description="Helical" evidence="1">
    <location>
        <begin position="44"/>
        <end position="64"/>
    </location>
</feature>
<proteinExistence type="predicted"/>